<dbReference type="GO" id="GO:0005524">
    <property type="term" value="F:ATP binding"/>
    <property type="evidence" value="ECO:0007669"/>
    <property type="project" value="UniProtKB-UniRule"/>
</dbReference>
<dbReference type="EC" id="6.1.1.1" evidence="10"/>
<keyword evidence="4 10" id="KW-0547">Nucleotide-binding</keyword>
<dbReference type="GO" id="GO:0005829">
    <property type="term" value="C:cytosol"/>
    <property type="evidence" value="ECO:0007669"/>
    <property type="project" value="TreeGrafter"/>
</dbReference>
<keyword evidence="3 10" id="KW-0436">Ligase</keyword>
<evidence type="ECO:0000256" key="3">
    <source>
        <dbReference type="ARBA" id="ARBA00022598"/>
    </source>
</evidence>
<evidence type="ECO:0000256" key="1">
    <source>
        <dbReference type="ARBA" id="ARBA00011738"/>
    </source>
</evidence>
<dbReference type="AlphaFoldDB" id="A0A6J4MYM7"/>
<dbReference type="CDD" id="cd00805">
    <property type="entry name" value="TyrRS_core"/>
    <property type="match status" value="1"/>
</dbReference>
<dbReference type="Gene3D" id="3.10.290.10">
    <property type="entry name" value="RNA-binding S4 domain"/>
    <property type="match status" value="1"/>
</dbReference>
<reference evidence="13" key="1">
    <citation type="submission" date="2020-02" db="EMBL/GenBank/DDBJ databases">
        <authorList>
            <person name="Meier V. D."/>
        </authorList>
    </citation>
    <scope>NUCLEOTIDE SEQUENCE</scope>
    <source>
        <strain evidence="13">AVDCRST_MAG68</strain>
    </source>
</reference>
<comment type="subunit">
    <text evidence="1 10">Homodimer.</text>
</comment>
<dbReference type="Pfam" id="PF22421">
    <property type="entry name" value="SYY_C-terminal"/>
    <property type="match status" value="1"/>
</dbReference>
<feature type="domain" description="Tyrosine--tRNA ligase SYY-like C-terminal" evidence="12">
    <location>
        <begin position="340"/>
        <end position="407"/>
    </location>
</feature>
<evidence type="ECO:0000256" key="7">
    <source>
        <dbReference type="ARBA" id="ARBA00022917"/>
    </source>
</evidence>
<evidence type="ECO:0000256" key="5">
    <source>
        <dbReference type="ARBA" id="ARBA00022840"/>
    </source>
</evidence>
<evidence type="ECO:0000256" key="2">
    <source>
        <dbReference type="ARBA" id="ARBA00022490"/>
    </source>
</evidence>
<evidence type="ECO:0000256" key="11">
    <source>
        <dbReference type="PROSITE-ProRule" id="PRU00182"/>
    </source>
</evidence>
<keyword evidence="7 10" id="KW-0648">Protein biosynthesis</keyword>
<keyword evidence="2 10" id="KW-0963">Cytoplasm</keyword>
<comment type="subcellular location">
    <subcellularLocation>
        <location evidence="10">Cytoplasm</location>
    </subcellularLocation>
</comment>
<sequence>MSSPRFAPVNEQMDEIRRDTLEIVPEAELARKVERSVREGRPMVVKQGFDPTRPDLHVGHAVSLRKLRAFQELGHDVVFVMGDYTALIGDPTGRNEQRPPLTEEEVRQNGLTYAEQVHLVLDPQRTRIEYNSSWLRPLQLKDLLELTAKYTVARMLERDDFSKRFNEGRPISVVEFMYPLMQGYDSVVLRADVELGGSDQKFNLLVARDLQERYGQEAQVCLLMPLLRGTDGVHKMSKSYDNYVGLADEPDQQYGRTLSIPDALLEEWWRLASGLPAAEMGAALEGVKANPYTSKRALAARIVELYHGAGAARAASDRFDQVFRRREVPEDIPVHELSPDDPALAAQNGEVLVSKLLVRVGLAASNADAQRQIEQGAVQVDGDRVAARDARAKAAGEQVLQKGKRHFARVVWR</sequence>
<dbReference type="CDD" id="cd00165">
    <property type="entry name" value="S4"/>
    <property type="match status" value="1"/>
</dbReference>
<keyword evidence="5 10" id="KW-0067">ATP-binding</keyword>
<protein>
    <recommendedName>
        <fullName evidence="10">Tyrosine--tRNA ligase</fullName>
        <ecNumber evidence="10">6.1.1.1</ecNumber>
    </recommendedName>
    <alternativeName>
        <fullName evidence="10">Tyrosyl-tRNA synthetase</fullName>
        <shortName evidence="10">TyrRS</shortName>
    </alternativeName>
</protein>
<dbReference type="PRINTS" id="PR01040">
    <property type="entry name" value="TRNASYNTHTYR"/>
</dbReference>
<name>A0A6J4MYM7_9BACT</name>
<evidence type="ECO:0000256" key="6">
    <source>
        <dbReference type="ARBA" id="ARBA00022884"/>
    </source>
</evidence>
<dbReference type="PANTHER" id="PTHR11766">
    <property type="entry name" value="TYROSYL-TRNA SYNTHETASE"/>
    <property type="match status" value="1"/>
</dbReference>
<organism evidence="13">
    <name type="scientific">uncultured Gemmatimonadota bacterium</name>
    <dbReference type="NCBI Taxonomy" id="203437"/>
    <lineage>
        <taxon>Bacteria</taxon>
        <taxon>Pseudomonadati</taxon>
        <taxon>Gemmatimonadota</taxon>
        <taxon>environmental samples</taxon>
    </lineage>
</organism>
<evidence type="ECO:0000256" key="8">
    <source>
        <dbReference type="ARBA" id="ARBA00023146"/>
    </source>
</evidence>
<dbReference type="InterPro" id="IPR024108">
    <property type="entry name" value="Tyr-tRNA-ligase_bac_2"/>
</dbReference>
<dbReference type="PROSITE" id="PS50889">
    <property type="entry name" value="S4"/>
    <property type="match status" value="1"/>
</dbReference>
<dbReference type="InterPro" id="IPR036986">
    <property type="entry name" value="S4_RNA-bd_sf"/>
</dbReference>
<evidence type="ECO:0000313" key="13">
    <source>
        <dbReference type="EMBL" id="CAA9372469.1"/>
    </source>
</evidence>
<evidence type="ECO:0000256" key="9">
    <source>
        <dbReference type="ARBA" id="ARBA00048248"/>
    </source>
</evidence>
<comment type="similarity">
    <text evidence="10">Belongs to the class-I aminoacyl-tRNA synthetase family. TyrS type 2 subfamily.</text>
</comment>
<dbReference type="FunFam" id="3.40.50.620:FF:000061">
    <property type="entry name" value="Tyrosine--tRNA ligase"/>
    <property type="match status" value="1"/>
</dbReference>
<dbReference type="Gene3D" id="1.10.240.10">
    <property type="entry name" value="Tyrosyl-Transfer RNA Synthetase"/>
    <property type="match status" value="1"/>
</dbReference>
<dbReference type="GO" id="GO:0004831">
    <property type="term" value="F:tyrosine-tRNA ligase activity"/>
    <property type="evidence" value="ECO:0007669"/>
    <property type="project" value="UniProtKB-UniRule"/>
</dbReference>
<dbReference type="GO" id="GO:0003723">
    <property type="term" value="F:RNA binding"/>
    <property type="evidence" value="ECO:0007669"/>
    <property type="project" value="UniProtKB-KW"/>
</dbReference>
<dbReference type="GO" id="GO:0006437">
    <property type="term" value="P:tyrosyl-tRNA aminoacylation"/>
    <property type="evidence" value="ECO:0007669"/>
    <property type="project" value="UniProtKB-UniRule"/>
</dbReference>
<feature type="short sequence motif" description="'HIGH' region" evidence="10">
    <location>
        <begin position="51"/>
        <end position="60"/>
    </location>
</feature>
<dbReference type="InterPro" id="IPR014729">
    <property type="entry name" value="Rossmann-like_a/b/a_fold"/>
</dbReference>
<dbReference type="InterPro" id="IPR002307">
    <property type="entry name" value="Tyr-tRNA-ligase"/>
</dbReference>
<dbReference type="Pfam" id="PF00579">
    <property type="entry name" value="tRNA-synt_1b"/>
    <property type="match status" value="1"/>
</dbReference>
<dbReference type="Gene3D" id="3.40.50.620">
    <property type="entry name" value="HUPs"/>
    <property type="match status" value="1"/>
</dbReference>
<keyword evidence="6 11" id="KW-0694">RNA-binding</keyword>
<gene>
    <name evidence="10" type="primary">tyrS</name>
    <name evidence="13" type="ORF">AVDCRST_MAG68-5655</name>
</gene>
<evidence type="ECO:0000256" key="4">
    <source>
        <dbReference type="ARBA" id="ARBA00022741"/>
    </source>
</evidence>
<proteinExistence type="inferred from homology"/>
<dbReference type="PANTHER" id="PTHR11766:SF1">
    <property type="entry name" value="TYROSINE--TRNA LIGASE"/>
    <property type="match status" value="1"/>
</dbReference>
<feature type="short sequence motif" description="'KMSKS' region" evidence="10">
    <location>
        <begin position="235"/>
        <end position="239"/>
    </location>
</feature>
<dbReference type="SUPFAM" id="SSF55174">
    <property type="entry name" value="Alpha-L RNA-binding motif"/>
    <property type="match status" value="1"/>
</dbReference>
<keyword evidence="8 10" id="KW-0030">Aminoacyl-tRNA synthetase</keyword>
<dbReference type="SUPFAM" id="SSF52374">
    <property type="entry name" value="Nucleotidylyl transferase"/>
    <property type="match status" value="1"/>
</dbReference>
<feature type="binding site" evidence="10">
    <location>
        <position position="238"/>
    </location>
    <ligand>
        <name>ATP</name>
        <dbReference type="ChEBI" id="CHEBI:30616"/>
    </ligand>
</feature>
<dbReference type="HAMAP" id="MF_02007">
    <property type="entry name" value="Tyr_tRNA_synth_type2"/>
    <property type="match status" value="1"/>
</dbReference>
<accession>A0A6J4MYM7</accession>
<dbReference type="InterPro" id="IPR054608">
    <property type="entry name" value="SYY-like_C"/>
</dbReference>
<dbReference type="NCBIfam" id="TIGR00234">
    <property type="entry name" value="tyrS"/>
    <property type="match status" value="1"/>
</dbReference>
<comment type="function">
    <text evidence="10">Catalyzes the attachment of tyrosine to tRNA(Tyr) in a two-step reaction: tyrosine is first activated by ATP to form Tyr-AMP and then transferred to the acceptor end of tRNA(Tyr).</text>
</comment>
<evidence type="ECO:0000256" key="10">
    <source>
        <dbReference type="HAMAP-Rule" id="MF_02007"/>
    </source>
</evidence>
<dbReference type="EMBL" id="CADCTW010000253">
    <property type="protein sequence ID" value="CAA9372469.1"/>
    <property type="molecule type" value="Genomic_DNA"/>
</dbReference>
<dbReference type="InterPro" id="IPR024088">
    <property type="entry name" value="Tyr-tRNA-ligase_bac-type"/>
</dbReference>
<comment type="catalytic activity">
    <reaction evidence="9 10">
        <text>tRNA(Tyr) + L-tyrosine + ATP = L-tyrosyl-tRNA(Tyr) + AMP + diphosphate + H(+)</text>
        <dbReference type="Rhea" id="RHEA:10220"/>
        <dbReference type="Rhea" id="RHEA-COMP:9706"/>
        <dbReference type="Rhea" id="RHEA-COMP:9707"/>
        <dbReference type="ChEBI" id="CHEBI:15378"/>
        <dbReference type="ChEBI" id="CHEBI:30616"/>
        <dbReference type="ChEBI" id="CHEBI:33019"/>
        <dbReference type="ChEBI" id="CHEBI:58315"/>
        <dbReference type="ChEBI" id="CHEBI:78442"/>
        <dbReference type="ChEBI" id="CHEBI:78536"/>
        <dbReference type="ChEBI" id="CHEBI:456215"/>
        <dbReference type="EC" id="6.1.1.1"/>
    </reaction>
</comment>
<evidence type="ECO:0000259" key="12">
    <source>
        <dbReference type="Pfam" id="PF22421"/>
    </source>
</evidence>
<dbReference type="InterPro" id="IPR002305">
    <property type="entry name" value="aa-tRNA-synth_Ic"/>
</dbReference>